<organism evidence="14 15">
    <name type="scientific">Mola mola</name>
    <name type="common">Ocean sunfish</name>
    <name type="synonym">Tetraodon mola</name>
    <dbReference type="NCBI Taxonomy" id="94237"/>
    <lineage>
        <taxon>Eukaryota</taxon>
        <taxon>Metazoa</taxon>
        <taxon>Chordata</taxon>
        <taxon>Craniata</taxon>
        <taxon>Vertebrata</taxon>
        <taxon>Euteleostomi</taxon>
        <taxon>Actinopterygii</taxon>
        <taxon>Neopterygii</taxon>
        <taxon>Teleostei</taxon>
        <taxon>Neoteleostei</taxon>
        <taxon>Acanthomorphata</taxon>
        <taxon>Eupercaria</taxon>
        <taxon>Tetraodontiformes</taxon>
        <taxon>Molidae</taxon>
        <taxon>Mola</taxon>
    </lineage>
</organism>
<dbReference type="Ensembl" id="ENSMMOT00000027602.1">
    <property type="protein sequence ID" value="ENSMMOP00000027139.1"/>
    <property type="gene ID" value="ENSMMOG00000020532.1"/>
</dbReference>
<dbReference type="SMART" id="SM00430">
    <property type="entry name" value="HOLI"/>
    <property type="match status" value="1"/>
</dbReference>
<dbReference type="InterPro" id="IPR000536">
    <property type="entry name" value="Nucl_hrmn_rcpt_lig-bd"/>
</dbReference>
<evidence type="ECO:0000256" key="5">
    <source>
        <dbReference type="ARBA" id="ARBA00022833"/>
    </source>
</evidence>
<evidence type="ECO:0000256" key="10">
    <source>
        <dbReference type="ARBA" id="ARBA00023242"/>
    </source>
</evidence>
<feature type="domain" description="Nuclear receptor" evidence="12">
    <location>
        <begin position="1"/>
        <end position="63"/>
    </location>
</feature>
<evidence type="ECO:0000259" key="12">
    <source>
        <dbReference type="PROSITE" id="PS51030"/>
    </source>
</evidence>
<comment type="subcellular location">
    <subcellularLocation>
        <location evidence="1">Nucleus</location>
    </subcellularLocation>
</comment>
<dbReference type="InterPro" id="IPR044101">
    <property type="entry name" value="NR_DBD_ROR"/>
</dbReference>
<evidence type="ECO:0000259" key="13">
    <source>
        <dbReference type="PROSITE" id="PS51843"/>
    </source>
</evidence>
<dbReference type="PROSITE" id="PS51030">
    <property type="entry name" value="NUCLEAR_REC_DBD_2"/>
    <property type="match status" value="1"/>
</dbReference>
<accession>A0A3Q3XJZ9</accession>
<dbReference type="STRING" id="94237.ENSMMOP00000027139"/>
<keyword evidence="15" id="KW-1185">Reference proteome</keyword>
<protein>
    <submittedName>
        <fullName evidence="14">Uncharacterized protein</fullName>
    </submittedName>
</protein>
<evidence type="ECO:0000256" key="6">
    <source>
        <dbReference type="ARBA" id="ARBA00023015"/>
    </source>
</evidence>
<name>A0A3Q3XJZ9_MOLML</name>
<keyword evidence="4" id="KW-0863">Zinc-finger</keyword>
<dbReference type="InterPro" id="IPR001723">
    <property type="entry name" value="Nuclear_hrmn_rcpt"/>
</dbReference>
<feature type="region of interest" description="Disordered" evidence="11">
    <location>
        <begin position="125"/>
        <end position="170"/>
    </location>
</feature>
<evidence type="ECO:0000256" key="9">
    <source>
        <dbReference type="ARBA" id="ARBA00023170"/>
    </source>
</evidence>
<dbReference type="PANTHER" id="PTHR45805:SF7">
    <property type="entry name" value="NUCLEAR RECEPTOR ROR-BETA-LIKE"/>
    <property type="match status" value="1"/>
</dbReference>
<keyword evidence="10" id="KW-0539">Nucleus</keyword>
<keyword evidence="7" id="KW-0238">DNA-binding</keyword>
<dbReference type="SUPFAM" id="SSF48508">
    <property type="entry name" value="Nuclear receptor ligand-binding domain"/>
    <property type="match status" value="1"/>
</dbReference>
<dbReference type="Pfam" id="PF00105">
    <property type="entry name" value="zf-C4"/>
    <property type="match status" value="1"/>
</dbReference>
<reference evidence="14" key="2">
    <citation type="submission" date="2025-09" db="UniProtKB">
        <authorList>
            <consortium name="Ensembl"/>
        </authorList>
    </citation>
    <scope>IDENTIFICATION</scope>
</reference>
<feature type="region of interest" description="Disordered" evidence="11">
    <location>
        <begin position="79"/>
        <end position="105"/>
    </location>
</feature>
<dbReference type="OMA" id="KPAEVMW"/>
<dbReference type="FunFam" id="3.30.50.10:FF:000003">
    <property type="entry name" value="Nuclear orphan receptor ROR-beta"/>
    <property type="match status" value="1"/>
</dbReference>
<feature type="compositionally biased region" description="Basic and acidic residues" evidence="11">
    <location>
        <begin position="91"/>
        <end position="104"/>
    </location>
</feature>
<evidence type="ECO:0000256" key="8">
    <source>
        <dbReference type="ARBA" id="ARBA00023163"/>
    </source>
</evidence>
<evidence type="ECO:0000256" key="2">
    <source>
        <dbReference type="ARBA" id="ARBA00022473"/>
    </source>
</evidence>
<dbReference type="Proteomes" id="UP000261620">
    <property type="component" value="Unplaced"/>
</dbReference>
<dbReference type="AlphaFoldDB" id="A0A3Q3XJZ9"/>
<dbReference type="Gene3D" id="1.10.565.10">
    <property type="entry name" value="Retinoid X Receptor"/>
    <property type="match status" value="1"/>
</dbReference>
<evidence type="ECO:0000313" key="15">
    <source>
        <dbReference type="Proteomes" id="UP000261620"/>
    </source>
</evidence>
<proteinExistence type="predicted"/>
<keyword evidence="3" id="KW-0479">Metal-binding</keyword>
<dbReference type="Pfam" id="PF00104">
    <property type="entry name" value="Hormone_recep"/>
    <property type="match status" value="1"/>
</dbReference>
<evidence type="ECO:0000256" key="3">
    <source>
        <dbReference type="ARBA" id="ARBA00022723"/>
    </source>
</evidence>
<dbReference type="PRINTS" id="PR00047">
    <property type="entry name" value="STROIDFINGER"/>
</dbReference>
<keyword evidence="8" id="KW-0804">Transcription</keyword>
<dbReference type="InterPro" id="IPR013088">
    <property type="entry name" value="Znf_NHR/GATA"/>
</dbReference>
<dbReference type="SMART" id="SM00399">
    <property type="entry name" value="ZnF_C4"/>
    <property type="match status" value="1"/>
</dbReference>
<evidence type="ECO:0000256" key="11">
    <source>
        <dbReference type="SAM" id="MobiDB-lite"/>
    </source>
</evidence>
<dbReference type="GO" id="GO:0008270">
    <property type="term" value="F:zinc ion binding"/>
    <property type="evidence" value="ECO:0007669"/>
    <property type="project" value="UniProtKB-KW"/>
</dbReference>
<keyword evidence="5" id="KW-0862">Zinc</keyword>
<dbReference type="InterPro" id="IPR003079">
    <property type="entry name" value="ROR_rcpt"/>
</dbReference>
<evidence type="ECO:0000256" key="1">
    <source>
        <dbReference type="ARBA" id="ARBA00004123"/>
    </source>
</evidence>
<keyword evidence="9" id="KW-0675">Receptor</keyword>
<evidence type="ECO:0000256" key="7">
    <source>
        <dbReference type="ARBA" id="ARBA00023125"/>
    </source>
</evidence>
<dbReference type="InterPro" id="IPR035500">
    <property type="entry name" value="NHR-like_dom_sf"/>
</dbReference>
<dbReference type="Gene3D" id="3.30.50.10">
    <property type="entry name" value="Erythroid Transcription Factor GATA-1, subunit A"/>
    <property type="match status" value="1"/>
</dbReference>
<dbReference type="GO" id="GO:0005634">
    <property type="term" value="C:nucleus"/>
    <property type="evidence" value="ECO:0007669"/>
    <property type="project" value="UniProtKB-SubCell"/>
</dbReference>
<dbReference type="GO" id="GO:0000978">
    <property type="term" value="F:RNA polymerase II cis-regulatory region sequence-specific DNA binding"/>
    <property type="evidence" value="ECO:0007669"/>
    <property type="project" value="TreeGrafter"/>
</dbReference>
<reference evidence="14" key="1">
    <citation type="submission" date="2025-08" db="UniProtKB">
        <authorList>
            <consortium name="Ensembl"/>
        </authorList>
    </citation>
    <scope>IDENTIFICATION</scope>
</reference>
<sequence length="455" mass="51556">IHYGVITCEGCKGFFRRSQQNNAMYSCSRQRNCLIDRTNRNRCQHCRLQKCLTLGMSRDAVKFGRMSKKQRDSLYAEVQKHQQSQECAGHGAREENSDMGDHGRAFRRSSSTVLSDLEDIPNLPEGLLFDLPPTPEDAGGDYCNQEMLGGSAGSSSSSQSSPEQTNLDFVDGNHSIKHEYQLLHDSGFFSQAIFNPLPEACSLLDIERITQSVVKSHIETSQYSTEEMKRVAWTLYSPEETRSYQIKSAEVMWQQCAIHITNAIQYVVEFAKRISGFMDLCQNDQIILLKAGCMDVLLIRMSRAYNPINNTMFFDGKFATAQMFKALGCDDLVNAVFDLAKSLSRIQMSEEEMALFSAAVLLSPDRPWLTDVQKVQKLQEKVYVALQHCLQKEGASEEKLAKMVSKLPIMKSICNLHIDKLEFFRLVHPEMAYTFPPLYREVFGSEITFPDSTEG</sequence>
<dbReference type="PRINTS" id="PR00398">
    <property type="entry name" value="STRDHORMONER"/>
</dbReference>
<feature type="domain" description="NR LBD" evidence="13">
    <location>
        <begin position="205"/>
        <end position="443"/>
    </location>
</feature>
<evidence type="ECO:0000313" key="14">
    <source>
        <dbReference type="Ensembl" id="ENSMMOP00000027139.1"/>
    </source>
</evidence>
<dbReference type="PRINTS" id="PR01293">
    <property type="entry name" value="RORNUCRECPTR"/>
</dbReference>
<keyword evidence="2" id="KW-0217">Developmental protein</keyword>
<dbReference type="GO" id="GO:0004879">
    <property type="term" value="F:nuclear receptor activity"/>
    <property type="evidence" value="ECO:0007669"/>
    <property type="project" value="InterPro"/>
</dbReference>
<dbReference type="InterPro" id="IPR001628">
    <property type="entry name" value="Znf_hrmn_rcpt"/>
</dbReference>
<dbReference type="CDD" id="cd06968">
    <property type="entry name" value="NR_DBD_ROR"/>
    <property type="match status" value="1"/>
</dbReference>
<dbReference type="SUPFAM" id="SSF57716">
    <property type="entry name" value="Glucocorticoid receptor-like (DNA-binding domain)"/>
    <property type="match status" value="1"/>
</dbReference>
<keyword evidence="6" id="KW-0805">Transcription regulation</keyword>
<evidence type="ECO:0000256" key="4">
    <source>
        <dbReference type="ARBA" id="ARBA00022771"/>
    </source>
</evidence>
<dbReference type="PANTHER" id="PTHR45805">
    <property type="entry name" value="NUCLEAR HORMONE RECEPTOR HR3-RELATED"/>
    <property type="match status" value="1"/>
</dbReference>
<dbReference type="PROSITE" id="PS51843">
    <property type="entry name" value="NR_LBD"/>
    <property type="match status" value="1"/>
</dbReference>